<dbReference type="STRING" id="264202.gene:10544089"/>
<feature type="region of interest" description="Disordered" evidence="1">
    <location>
        <begin position="112"/>
        <end position="203"/>
    </location>
</feature>
<dbReference type="HOGENOM" id="CLU_570740_0_0_0"/>
<dbReference type="OrthoDB" id="19196at2"/>
<feature type="compositionally biased region" description="Polar residues" evidence="1">
    <location>
        <begin position="140"/>
        <end position="162"/>
    </location>
</feature>
<sequence length="482" mass="54335">MNTPLPSAVPSNNMALKEDSLSASSASTSSSILKTAAGDVALSVFTSEGSASTSLSALSTLAFAQIFVTSGESTPLPQDCSHNLVFLSPETVEVEILISDLLQTLETIDSTKTTEGKSSLGKQEKQSPQEGYKPQDVAPRSNQDVFVASKDTQQMLKSSMRSSPEKIPNIPRPLTSSSLSKHTSEQFAPRASHSSASSQQPRIEKDGEHISYQAYAAHATEKKEQQIFTTKSQESKQDRENRDHKQDQQRDGQHQEEDSQKKDKKKKYRAKVTVEEIEEASSQLSIAHLRYLDDVRQSREINVKEEQTFKRKAQSPMSLFTATTPVQGFSPIPTPKIENVFIRFMKLMERILGQAEAEAQELYLRVKERTDNVDTLTLLISKINSEKGAIDWRENSEMKALVDQARKLGVTITDTLQWSEEEKRLLKENVQMRKENMEKITQLERTDMQRHLQEVSQCHQARSNVLKLLKELMDTFIYNLRP</sequence>
<feature type="compositionally biased region" description="Polar residues" evidence="1">
    <location>
        <begin position="112"/>
        <end position="121"/>
    </location>
</feature>
<keyword evidence="3" id="KW-1185">Reference proteome</keyword>
<dbReference type="Proteomes" id="UP000001260">
    <property type="component" value="Chromosome"/>
</dbReference>
<dbReference type="KEGG" id="cfe:BAE81049.1"/>
<organism evidence="2 3">
    <name type="scientific">Chlamydia felis (strain Fe/C-56)</name>
    <name type="common">Chlamydophila felis</name>
    <dbReference type="NCBI Taxonomy" id="264202"/>
    <lineage>
        <taxon>Bacteria</taxon>
        <taxon>Pseudomonadati</taxon>
        <taxon>Chlamydiota</taxon>
        <taxon>Chlamydiia</taxon>
        <taxon>Chlamydiales</taxon>
        <taxon>Chlamydiaceae</taxon>
        <taxon>Chlamydia/Chlamydophila group</taxon>
        <taxon>Chlamydia</taxon>
    </lineage>
</organism>
<protein>
    <submittedName>
        <fullName evidence="2">Uncharacterized protein</fullName>
    </submittedName>
</protein>
<feature type="compositionally biased region" description="Basic and acidic residues" evidence="1">
    <location>
        <begin position="233"/>
        <end position="261"/>
    </location>
</feature>
<proteinExistence type="predicted"/>
<reference evidence="2 3" key="1">
    <citation type="journal article" date="2006" name="DNA Res.">
        <title>Genome sequence of the cat pathogen, Chlamydophila felis.</title>
        <authorList>
            <person name="Azuma Y."/>
            <person name="Hirakawa H."/>
            <person name="Yamashita A."/>
            <person name="Cai Y."/>
            <person name="Rahman M.A."/>
            <person name="Suzuki H."/>
            <person name="Mitaku S."/>
            <person name="Toh H."/>
            <person name="Goto S."/>
            <person name="Murakami T."/>
            <person name="Sugi K."/>
            <person name="Hayashi H."/>
            <person name="Fukushi H."/>
            <person name="Hattori M."/>
            <person name="Kuhara S."/>
            <person name="Shirai M."/>
        </authorList>
    </citation>
    <scope>NUCLEOTIDE SEQUENCE [LARGE SCALE GENOMIC DNA]</scope>
    <source>
        <strain evidence="2 3">Fe/C-56</strain>
    </source>
</reference>
<evidence type="ECO:0000313" key="3">
    <source>
        <dbReference type="Proteomes" id="UP000001260"/>
    </source>
</evidence>
<accession>Q255I9</accession>
<dbReference type="AlphaFoldDB" id="Q255I9"/>
<feature type="compositionally biased region" description="Polar residues" evidence="1">
    <location>
        <begin position="192"/>
        <end position="201"/>
    </location>
</feature>
<evidence type="ECO:0000313" key="2">
    <source>
        <dbReference type="EMBL" id="BAE81049.1"/>
    </source>
</evidence>
<evidence type="ECO:0000256" key="1">
    <source>
        <dbReference type="SAM" id="MobiDB-lite"/>
    </source>
</evidence>
<feature type="region of interest" description="Disordered" evidence="1">
    <location>
        <begin position="219"/>
        <end position="269"/>
    </location>
</feature>
<dbReference type="RefSeq" id="WP_011457830.1">
    <property type="nucleotide sequence ID" value="NC_007899.1"/>
</dbReference>
<name>Q255I9_CHLFF</name>
<dbReference type="EMBL" id="AP006861">
    <property type="protein sequence ID" value="BAE81049.1"/>
    <property type="molecule type" value="Genomic_DNA"/>
</dbReference>
<gene>
    <name evidence="2" type="ordered locus">CF0277</name>
</gene>